<reference evidence="1 2" key="1">
    <citation type="journal article" date="2006" name="Nat. Biotechnol.">
        <title>Complete genome of the mutualistic, N2-fixing grass endophyte Azoarcus sp. strain BH72.</title>
        <authorList>
            <person name="Krause A."/>
            <person name="Ramakumar A."/>
            <person name="Bartels D."/>
            <person name="Battistoni F."/>
            <person name="Bekel T."/>
            <person name="Boch J."/>
            <person name="Boehm M."/>
            <person name="Friedrich F."/>
            <person name="Hurek T."/>
            <person name="Krause L."/>
            <person name="Linke B."/>
            <person name="McHardy A.C."/>
            <person name="Sarkar A."/>
            <person name="Schneiker S."/>
            <person name="Syed A.A."/>
            <person name="Thauer R."/>
            <person name="Vorhoelter F.-J."/>
            <person name="Weidner S."/>
            <person name="Puehler A."/>
            <person name="Reinhold-Hurek B."/>
            <person name="Kaiser O."/>
            <person name="Goesmann A."/>
        </authorList>
    </citation>
    <scope>NUCLEOTIDE SEQUENCE [LARGE SCALE GENOMIC DNA]</scope>
    <source>
        <strain evidence="1 2">BH72</strain>
    </source>
</reference>
<dbReference type="Gene3D" id="1.25.40.10">
    <property type="entry name" value="Tetratricopeptide repeat domain"/>
    <property type="match status" value="1"/>
</dbReference>
<dbReference type="STRING" id="62928.azo3899"/>
<evidence type="ECO:0000313" key="2">
    <source>
        <dbReference type="Proteomes" id="UP000002588"/>
    </source>
</evidence>
<evidence type="ECO:0000313" key="1">
    <source>
        <dbReference type="EMBL" id="CAL96515.1"/>
    </source>
</evidence>
<protein>
    <submittedName>
        <fullName evidence="1">Cytoplasmic protein,sciE</fullName>
    </submittedName>
</protein>
<proteinExistence type="predicted"/>
<dbReference type="HOGENOM" id="CLU_087908_1_0_4"/>
<dbReference type="InterPro" id="IPR011990">
    <property type="entry name" value="TPR-like_helical_dom_sf"/>
</dbReference>
<dbReference type="RefSeq" id="WP_011767621.1">
    <property type="nucleotide sequence ID" value="NC_008702.1"/>
</dbReference>
<dbReference type="KEGG" id="azo:azo3899"/>
<gene>
    <name evidence="1" type="primary">sciE</name>
    <name evidence="1" type="ordered locus">azo3899</name>
</gene>
<dbReference type="EMBL" id="AM406670">
    <property type="protein sequence ID" value="CAL96515.1"/>
    <property type="molecule type" value="Genomic_DNA"/>
</dbReference>
<keyword evidence="2" id="KW-1185">Reference proteome</keyword>
<dbReference type="Proteomes" id="UP000002588">
    <property type="component" value="Chromosome"/>
</dbReference>
<dbReference type="Pfam" id="PF14559">
    <property type="entry name" value="TPR_19"/>
    <property type="match status" value="1"/>
</dbReference>
<dbReference type="eggNOG" id="COG4455">
    <property type="taxonomic scope" value="Bacteria"/>
</dbReference>
<organism evidence="1 2">
    <name type="scientific">Azoarcus sp. (strain BH72)</name>
    <dbReference type="NCBI Taxonomy" id="418699"/>
    <lineage>
        <taxon>Bacteria</taxon>
        <taxon>Pseudomonadati</taxon>
        <taxon>Pseudomonadota</taxon>
        <taxon>Betaproteobacteria</taxon>
        <taxon>Rhodocyclales</taxon>
        <taxon>Zoogloeaceae</taxon>
        <taxon>Azoarcus</taxon>
    </lineage>
</organism>
<sequence>MSAPAKTLADAEAALRAGDPDAALAQLQAAVRSQPADAKLRVFLFQLLAVLGQWERALNQLNVATELDASTLAMAQMYRETLRCEVLRAEVFAGKRVPLLFGEPEQWLALLLESLLTAGRGDHAAALRLREQAFELAPASPGRIDGSPFAWLADADGRLGPVCEAVINGRYYWIPYARLASIDIEAPSDLRDFVWAPAHFVFTNGGETVGVIPTRYSGSESAADGALKLGRRTEWLEHDGDYRGLGQRLLTTDGAEYALLDIRRIEFDATVDG</sequence>
<dbReference type="PIRSF" id="PIRSF029288">
    <property type="entry name" value="SciE_ImpE"/>
    <property type="match status" value="1"/>
</dbReference>
<dbReference type="InterPro" id="IPR009211">
    <property type="entry name" value="TagJ"/>
</dbReference>
<accession>A1KCF9</accession>
<name>A1KCF9_AZOSB</name>
<dbReference type="SUPFAM" id="SSF144059">
    <property type="entry name" value="ImpE-like"/>
    <property type="match status" value="1"/>
</dbReference>
<dbReference type="Pfam" id="PF07024">
    <property type="entry name" value="ImpE"/>
    <property type="match status" value="1"/>
</dbReference>
<dbReference type="AlphaFoldDB" id="A1KCF9"/>